<organism evidence="1 2">
    <name type="scientific">Blyttiomyces helicus</name>
    <dbReference type="NCBI Taxonomy" id="388810"/>
    <lineage>
        <taxon>Eukaryota</taxon>
        <taxon>Fungi</taxon>
        <taxon>Fungi incertae sedis</taxon>
        <taxon>Chytridiomycota</taxon>
        <taxon>Chytridiomycota incertae sedis</taxon>
        <taxon>Chytridiomycetes</taxon>
        <taxon>Chytridiomycetes incertae sedis</taxon>
        <taxon>Blyttiomyces</taxon>
    </lineage>
</organism>
<gene>
    <name evidence="1" type="ORF">BDK51DRAFT_38940</name>
</gene>
<dbReference type="AlphaFoldDB" id="A0A4P9W581"/>
<protein>
    <submittedName>
        <fullName evidence="1">Uncharacterized protein</fullName>
    </submittedName>
</protein>
<proteinExistence type="predicted"/>
<keyword evidence="2" id="KW-1185">Reference proteome</keyword>
<evidence type="ECO:0000313" key="2">
    <source>
        <dbReference type="Proteomes" id="UP000269721"/>
    </source>
</evidence>
<dbReference type="EMBL" id="KZ998636">
    <property type="protein sequence ID" value="RKO85900.1"/>
    <property type="molecule type" value="Genomic_DNA"/>
</dbReference>
<dbReference type="Proteomes" id="UP000269721">
    <property type="component" value="Unassembled WGS sequence"/>
</dbReference>
<accession>A0A4P9W581</accession>
<reference evidence="2" key="1">
    <citation type="journal article" date="2018" name="Nat. Microbiol.">
        <title>Leveraging single-cell genomics to expand the fungal tree of life.</title>
        <authorList>
            <person name="Ahrendt S.R."/>
            <person name="Quandt C.A."/>
            <person name="Ciobanu D."/>
            <person name="Clum A."/>
            <person name="Salamov A."/>
            <person name="Andreopoulos B."/>
            <person name="Cheng J.F."/>
            <person name="Woyke T."/>
            <person name="Pelin A."/>
            <person name="Henrissat B."/>
            <person name="Reynolds N.K."/>
            <person name="Benny G.L."/>
            <person name="Smith M.E."/>
            <person name="James T.Y."/>
            <person name="Grigoriev I.V."/>
        </authorList>
    </citation>
    <scope>NUCLEOTIDE SEQUENCE [LARGE SCALE GENOMIC DNA]</scope>
</reference>
<sequence>MRELQLLCFEGVNGCVPGTTSASYSSTNISPRVAASVGSAAASVGAASSSAGVSVPASIPSLGCGGLLKLHNGTGLLQGSKWNQYWLPNWDRVAVASWGKDCSRISGTQRPSRQEWECWVFVAYGAARFSSLSPGSSSLINVGLSSAIHARGIPLPDLGASPTIRIPQTSCTDLFTGILTLPAPPVFNIPYGRSVPAPALGAPSSGTSTPPGTLCRSSSLLSSPAASIAALSLNLKTYALFGMVTSLCITSKPDTAE</sequence>
<evidence type="ECO:0000313" key="1">
    <source>
        <dbReference type="EMBL" id="RKO85900.1"/>
    </source>
</evidence>
<name>A0A4P9W581_9FUNG</name>